<dbReference type="EMBL" id="CANHGI010000003">
    <property type="protein sequence ID" value="CAI5445589.1"/>
    <property type="molecule type" value="Genomic_DNA"/>
</dbReference>
<sequence length="124" mass="14916">MSKILSNLTSPQLKKFLEPIYNNTLKLSEIREQTLKIAKQFGIHNETRRIFEEKDRRNQETSKLVEKMIGGLLEHQKNIRAIFRNQNQTRLERLEKLEKYRDEFPIETAVIRQMFRQLLSKTTK</sequence>
<evidence type="ECO:0000313" key="2">
    <source>
        <dbReference type="EMBL" id="CAI5445589.1"/>
    </source>
</evidence>
<proteinExistence type="predicted"/>
<evidence type="ECO:0000259" key="1">
    <source>
        <dbReference type="Pfam" id="PF02520"/>
    </source>
</evidence>
<dbReference type="Pfam" id="PF02520">
    <property type="entry name" value="ANIS5_cation-bd"/>
    <property type="match status" value="1"/>
</dbReference>
<reference evidence="2" key="1">
    <citation type="submission" date="2022-11" db="EMBL/GenBank/DDBJ databases">
        <authorList>
            <person name="Kikuchi T."/>
        </authorList>
    </citation>
    <scope>NUCLEOTIDE SEQUENCE</scope>
    <source>
        <strain evidence="2">PS1010</strain>
    </source>
</reference>
<comment type="caution">
    <text evidence="2">The sequence shown here is derived from an EMBL/GenBank/DDBJ whole genome shotgun (WGS) entry which is preliminary data.</text>
</comment>
<feature type="domain" description="SXP/RAL-2 family protein Ani s 5-like cation-binding" evidence="1">
    <location>
        <begin position="14"/>
        <end position="118"/>
    </location>
</feature>
<evidence type="ECO:0000313" key="3">
    <source>
        <dbReference type="Proteomes" id="UP001152747"/>
    </source>
</evidence>
<dbReference type="Proteomes" id="UP001152747">
    <property type="component" value="Unassembled WGS sequence"/>
</dbReference>
<dbReference type="InterPro" id="IPR003677">
    <property type="entry name" value="ANIS5_cation-bd"/>
</dbReference>
<accession>A0A9P1IHM2</accession>
<gene>
    <name evidence="2" type="ORF">CAMP_LOCUS8226</name>
</gene>
<protein>
    <recommendedName>
        <fullName evidence="1">SXP/RAL-2 family protein Ani s 5-like cation-binding domain-containing protein</fullName>
    </recommendedName>
</protein>
<keyword evidence="3" id="KW-1185">Reference proteome</keyword>
<name>A0A9P1IHM2_9PELO</name>
<dbReference type="AlphaFoldDB" id="A0A9P1IHM2"/>
<organism evidence="2 3">
    <name type="scientific">Caenorhabditis angaria</name>
    <dbReference type="NCBI Taxonomy" id="860376"/>
    <lineage>
        <taxon>Eukaryota</taxon>
        <taxon>Metazoa</taxon>
        <taxon>Ecdysozoa</taxon>
        <taxon>Nematoda</taxon>
        <taxon>Chromadorea</taxon>
        <taxon>Rhabditida</taxon>
        <taxon>Rhabditina</taxon>
        <taxon>Rhabditomorpha</taxon>
        <taxon>Rhabditoidea</taxon>
        <taxon>Rhabditidae</taxon>
        <taxon>Peloderinae</taxon>
        <taxon>Caenorhabditis</taxon>
    </lineage>
</organism>